<evidence type="ECO:0000313" key="4">
    <source>
        <dbReference type="Proteomes" id="UP001358614"/>
    </source>
</evidence>
<accession>A0AAX4KEA0</accession>
<dbReference type="Proteomes" id="UP001358614">
    <property type="component" value="Chromosome 1"/>
</dbReference>
<dbReference type="PANTHER" id="PTHR47447">
    <property type="entry name" value="OS03G0856100 PROTEIN"/>
    <property type="match status" value="1"/>
</dbReference>
<organism evidence="3 4">
    <name type="scientific">Kwoniella europaea PYCC6329</name>
    <dbReference type="NCBI Taxonomy" id="1423913"/>
    <lineage>
        <taxon>Eukaryota</taxon>
        <taxon>Fungi</taxon>
        <taxon>Dikarya</taxon>
        <taxon>Basidiomycota</taxon>
        <taxon>Agaricomycotina</taxon>
        <taxon>Tremellomycetes</taxon>
        <taxon>Tremellales</taxon>
        <taxon>Cryptococcaceae</taxon>
        <taxon>Kwoniella</taxon>
    </lineage>
</organism>
<proteinExistence type="predicted"/>
<evidence type="ECO:0000313" key="3">
    <source>
        <dbReference type="EMBL" id="WWD04737.1"/>
    </source>
</evidence>
<dbReference type="PANTHER" id="PTHR47447:SF17">
    <property type="entry name" value="OS12G0638900 PROTEIN"/>
    <property type="match status" value="1"/>
</dbReference>
<keyword evidence="4" id="KW-1185">Reference proteome</keyword>
<feature type="compositionally biased region" description="Polar residues" evidence="2">
    <location>
        <begin position="650"/>
        <end position="663"/>
    </location>
</feature>
<dbReference type="KEGG" id="ker:91101612"/>
<dbReference type="Gene3D" id="1.25.40.10">
    <property type="entry name" value="Tetratricopeptide repeat domain"/>
    <property type="match status" value="3"/>
</dbReference>
<dbReference type="GeneID" id="91101612"/>
<dbReference type="AlphaFoldDB" id="A0AAX4KEA0"/>
<keyword evidence="1" id="KW-0677">Repeat</keyword>
<gene>
    <name evidence="3" type="ORF">V865_002808</name>
</gene>
<dbReference type="InterPro" id="IPR011990">
    <property type="entry name" value="TPR-like_helical_dom_sf"/>
</dbReference>
<protein>
    <recommendedName>
        <fullName evidence="5">Pentatricopeptide repeat domain-containing protein</fullName>
    </recommendedName>
</protein>
<reference evidence="3 4" key="1">
    <citation type="submission" date="2024-01" db="EMBL/GenBank/DDBJ databases">
        <title>Comparative genomics of Cryptococcus and Kwoniella reveals pathogenesis evolution and contrasting modes of karyotype evolution via chromosome fusion or intercentromeric recombination.</title>
        <authorList>
            <person name="Coelho M.A."/>
            <person name="David-Palma M."/>
            <person name="Shea T."/>
            <person name="Bowers K."/>
            <person name="McGinley-Smith S."/>
            <person name="Mohammad A.W."/>
            <person name="Gnirke A."/>
            <person name="Yurkov A.M."/>
            <person name="Nowrousian M."/>
            <person name="Sun S."/>
            <person name="Cuomo C.A."/>
            <person name="Heitman J."/>
        </authorList>
    </citation>
    <scope>NUCLEOTIDE SEQUENCE [LARGE SCALE GENOMIC DNA]</scope>
    <source>
        <strain evidence="3 4">PYCC6329</strain>
    </source>
</reference>
<evidence type="ECO:0000256" key="2">
    <source>
        <dbReference type="SAM" id="MobiDB-lite"/>
    </source>
</evidence>
<feature type="compositionally biased region" description="Polar residues" evidence="2">
    <location>
        <begin position="49"/>
        <end position="80"/>
    </location>
</feature>
<dbReference type="EMBL" id="CP144089">
    <property type="protein sequence ID" value="WWD04737.1"/>
    <property type="molecule type" value="Genomic_DNA"/>
</dbReference>
<feature type="region of interest" description="Disordered" evidence="2">
    <location>
        <begin position="641"/>
        <end position="664"/>
    </location>
</feature>
<feature type="region of interest" description="Disordered" evidence="2">
    <location>
        <begin position="44"/>
        <end position="80"/>
    </location>
</feature>
<evidence type="ECO:0000256" key="1">
    <source>
        <dbReference type="ARBA" id="ARBA00022737"/>
    </source>
</evidence>
<evidence type="ECO:0008006" key="5">
    <source>
        <dbReference type="Google" id="ProtNLM"/>
    </source>
</evidence>
<name>A0AAX4KEA0_9TREE</name>
<sequence length="1064" mass="121587">MLSSTRQACVRRLTSSLPFPPALPAESSRQAILRAAAIAQAPIRRVHSDSTSTSVTRRNSKDASSSATRRSRGISSGMTSNAALAYAEDHRSSRHDWRDESIGITNDDEYTLQPNSDPPTPEWLDSWLYTYDLSTLPPSPLPPLETFRGLVVSQPLLALLTLSTLPQSDLRLIKHHELRSLMHGCNRVLRERPVLLSRLNNDQILKSLRILRAILFSLSGGNKGHENLNQGNYFRGKIVRQFLGLCSRLNQLRLYKSVFQDRLRERLSHPDEGVIHFDNIVEDLALTYRWKLIIELFNPDSFPRQYYTSDILAYYLQAHFGIFQSTKIPRLFQLYQAFDLQPTAEAYNHLIQSYLEIGDLPTARDIVREANEKGIADYQTQQLSILRGYRALGYDVDIENRVLSDIERLNIPLSARLLNALIRLRMQNGDLTSAKYLAKRFDLNDWTGIQDTSKSNRSLHNGHTKVKPNLATATLIFDLYSQTGNIEDLRSLWRDMKFGHVGITDQTITTLLRALNGLNLLDEAISIFEPSLADNEWALPDGVKPDIKSFNYLIGALGRQRGLKGIESGLALLHEYGVRPDDLTLKIVVDFVRQSIHHTPTELANWVERIINSSTLKPTQTLLDSIIQSAIKSIARTSKTSRKDNDLLRPSTSPNTFSPTAGMNLSPRFRKSLEGILNALKSVDSTSGSRSLVNRLRYDSMTSSRISNLPSARIVWNSLIQRGYKPDQRHFVALMQGYSDAGLMYQAQDLLGLADQVGCRITKSMLFTLLVGWGKIQRPIESRKIYERIRLMLDQDSKRRDKQVELEIITAMIQAYNKSGQYSEASLMCYTDLRELDIHLDRKAIVVSSQALRGQGDLKGCLSILEKYGPALDVVTRKIVRGVRNYQRKKLGLPVNSPIVSTSITTNTFMTQDHTQLESLKEIEMMIDGHEHDDRHYTYRQLEKLKADQEILDLSERLLREDDLARPIELRRMTRLNNRTNRALKRALLGEQSVRERNEQLIESRRIYKSDEKRGRVRRRIVRSLKRRLVGGLGTVRIGEVGQRAWKERKNRRRYRSKMNEELL</sequence>
<dbReference type="RefSeq" id="XP_066082704.1">
    <property type="nucleotide sequence ID" value="XM_066226607.1"/>
</dbReference>